<organism evidence="1 2">
    <name type="scientific">Streptomyces synnematoformans</name>
    <dbReference type="NCBI Taxonomy" id="415721"/>
    <lineage>
        <taxon>Bacteria</taxon>
        <taxon>Bacillati</taxon>
        <taxon>Actinomycetota</taxon>
        <taxon>Actinomycetes</taxon>
        <taxon>Kitasatosporales</taxon>
        <taxon>Streptomycetaceae</taxon>
        <taxon>Streptomyces</taxon>
    </lineage>
</organism>
<comment type="caution">
    <text evidence="1">The sequence shown here is derived from an EMBL/GenBank/DDBJ whole genome shotgun (WGS) entry which is preliminary data.</text>
</comment>
<evidence type="ECO:0000313" key="2">
    <source>
        <dbReference type="Proteomes" id="UP001500443"/>
    </source>
</evidence>
<dbReference type="EMBL" id="BAAAPF010000076">
    <property type="protein sequence ID" value="GAA2123796.1"/>
    <property type="molecule type" value="Genomic_DNA"/>
</dbReference>
<accession>A0ABP5K2A3</accession>
<proteinExistence type="predicted"/>
<protein>
    <submittedName>
        <fullName evidence="1">Uncharacterized protein</fullName>
    </submittedName>
</protein>
<name>A0ABP5K2A3_9ACTN</name>
<evidence type="ECO:0000313" key="1">
    <source>
        <dbReference type="EMBL" id="GAA2123796.1"/>
    </source>
</evidence>
<reference evidence="2" key="1">
    <citation type="journal article" date="2019" name="Int. J. Syst. Evol. Microbiol.">
        <title>The Global Catalogue of Microorganisms (GCM) 10K type strain sequencing project: providing services to taxonomists for standard genome sequencing and annotation.</title>
        <authorList>
            <consortium name="The Broad Institute Genomics Platform"/>
            <consortium name="The Broad Institute Genome Sequencing Center for Infectious Disease"/>
            <person name="Wu L."/>
            <person name="Ma J."/>
        </authorList>
    </citation>
    <scope>NUCLEOTIDE SEQUENCE [LARGE SCALE GENOMIC DNA]</scope>
    <source>
        <strain evidence="2">JCM 15481</strain>
    </source>
</reference>
<dbReference type="Proteomes" id="UP001500443">
    <property type="component" value="Unassembled WGS sequence"/>
</dbReference>
<gene>
    <name evidence="1" type="ORF">GCM10009802_28360</name>
</gene>
<keyword evidence="2" id="KW-1185">Reference proteome</keyword>
<sequence>MFYNSKNHGSQFISGCFITNRSLYSHFGHTRHTEGGLRDIRYQFSRSRIWETSSGVGHRCDGSGGGQKIKNNVAGAVNRDSRAHRIYYNTGYKGVYQTFPSPSSKNLMSSLKNDNASSKRL</sequence>